<accession>A0A6H0AAG2</accession>
<sequence length="121" mass="13757">MWSLQVKHGALLSGSVVERADCVHALARQLNILISALYGSDLRVVLRIDELQHQPFDIRQFEYHFPIVIAVKLAIADDLTISLAWMLDEDRAFIDSILAEMLNRSEVLSCIRDYFRNGQSG</sequence>
<reference evidence="1" key="1">
    <citation type="submission" date="2019-12" db="EMBL/GenBank/DDBJ databases">
        <title>Complete sequence of Tn6502.</title>
        <authorList>
            <person name="Zhou D."/>
        </authorList>
    </citation>
    <scope>NUCLEOTIDE SEQUENCE</scope>
    <source>
        <strain evidence="1">N201205880</strain>
        <plasmid evidence="1">p205880-2FIIK</plasmid>
    </source>
</reference>
<dbReference type="EMBL" id="MN824002">
    <property type="protein sequence ID" value="QIS36895.1"/>
    <property type="molecule type" value="Genomic_DNA"/>
</dbReference>
<evidence type="ECO:0000313" key="1">
    <source>
        <dbReference type="EMBL" id="QIS36895.1"/>
    </source>
</evidence>
<dbReference type="AlphaFoldDB" id="A0A6H0AAG2"/>
<proteinExistence type="predicted"/>
<organism evidence="1">
    <name type="scientific">Klebsiella pneumoniae</name>
    <dbReference type="NCBI Taxonomy" id="573"/>
    <lineage>
        <taxon>Bacteria</taxon>
        <taxon>Pseudomonadati</taxon>
        <taxon>Pseudomonadota</taxon>
        <taxon>Gammaproteobacteria</taxon>
        <taxon>Enterobacterales</taxon>
        <taxon>Enterobacteriaceae</taxon>
        <taxon>Klebsiella/Raoultella group</taxon>
        <taxon>Klebsiella</taxon>
        <taxon>Klebsiella pneumoniae complex</taxon>
    </lineage>
</organism>
<keyword evidence="1" id="KW-0614">Plasmid</keyword>
<name>A0A6H0AAG2_KLEPN</name>
<protein>
    <submittedName>
        <fullName evidence="1">Integrase protein</fullName>
    </submittedName>
</protein>
<geneLocation type="plasmid" evidence="1">
    <name>p205880-2FIIK</name>
</geneLocation>